<proteinExistence type="predicted"/>
<feature type="transmembrane region" description="Helical" evidence="1">
    <location>
        <begin position="7"/>
        <end position="23"/>
    </location>
</feature>
<keyword evidence="1" id="KW-0812">Transmembrane</keyword>
<reference evidence="2" key="1">
    <citation type="submission" date="2023-07" db="EMBL/GenBank/DDBJ databases">
        <title>The genome sequence of Rhodocytophaga aerolata KACC 12507.</title>
        <authorList>
            <person name="Zhang X."/>
        </authorList>
    </citation>
    <scope>NUCLEOTIDE SEQUENCE</scope>
    <source>
        <strain evidence="2">KACC 12507</strain>
    </source>
</reference>
<evidence type="ECO:0000313" key="2">
    <source>
        <dbReference type="EMBL" id="MDO1448067.1"/>
    </source>
</evidence>
<keyword evidence="3" id="KW-1185">Reference proteome</keyword>
<dbReference type="EMBL" id="JAUKPO010000010">
    <property type="protein sequence ID" value="MDO1448067.1"/>
    <property type="molecule type" value="Genomic_DNA"/>
</dbReference>
<name>A0ABT8R7I1_9BACT</name>
<dbReference type="Proteomes" id="UP001168528">
    <property type="component" value="Unassembled WGS sequence"/>
</dbReference>
<keyword evidence="1" id="KW-1133">Transmembrane helix</keyword>
<organism evidence="2 3">
    <name type="scientific">Rhodocytophaga aerolata</name>
    <dbReference type="NCBI Taxonomy" id="455078"/>
    <lineage>
        <taxon>Bacteria</taxon>
        <taxon>Pseudomonadati</taxon>
        <taxon>Bacteroidota</taxon>
        <taxon>Cytophagia</taxon>
        <taxon>Cytophagales</taxon>
        <taxon>Rhodocytophagaceae</taxon>
        <taxon>Rhodocytophaga</taxon>
    </lineage>
</organism>
<feature type="transmembrane region" description="Helical" evidence="1">
    <location>
        <begin position="35"/>
        <end position="53"/>
    </location>
</feature>
<dbReference type="RefSeq" id="WP_302038872.1">
    <property type="nucleotide sequence ID" value="NZ_JAUKPO010000010.1"/>
</dbReference>
<keyword evidence="1" id="KW-0472">Membrane</keyword>
<comment type="caution">
    <text evidence="2">The sequence shown here is derived from an EMBL/GenBank/DDBJ whole genome shotgun (WGS) entry which is preliminary data.</text>
</comment>
<protein>
    <submittedName>
        <fullName evidence="2">Uncharacterized protein</fullName>
    </submittedName>
</protein>
<sequence length="61" mass="7353">MRNFFNLLMPFLFILLLPYRIWENVHQSYPDQGKIFVQSILFVTAVIVFVYRIKNQKTTAE</sequence>
<evidence type="ECO:0000313" key="3">
    <source>
        <dbReference type="Proteomes" id="UP001168528"/>
    </source>
</evidence>
<accession>A0ABT8R7I1</accession>
<gene>
    <name evidence="2" type="ORF">Q0590_17470</name>
</gene>
<evidence type="ECO:0000256" key="1">
    <source>
        <dbReference type="SAM" id="Phobius"/>
    </source>
</evidence>